<comment type="caution">
    <text evidence="2">The sequence shown here is derived from an EMBL/GenBank/DDBJ whole genome shotgun (WGS) entry which is preliminary data.</text>
</comment>
<name>A0A178Z6S6_9EURO</name>
<dbReference type="OrthoDB" id="4148592at2759"/>
<feature type="region of interest" description="Disordered" evidence="1">
    <location>
        <begin position="39"/>
        <end position="66"/>
    </location>
</feature>
<evidence type="ECO:0000313" key="2">
    <source>
        <dbReference type="EMBL" id="OAP55480.1"/>
    </source>
</evidence>
<dbReference type="STRING" id="1367422.A0A178Z6S6"/>
<feature type="compositionally biased region" description="Basic residues" evidence="1">
    <location>
        <begin position="245"/>
        <end position="256"/>
    </location>
</feature>
<feature type="region of interest" description="Disordered" evidence="1">
    <location>
        <begin position="235"/>
        <end position="281"/>
    </location>
</feature>
<feature type="compositionally biased region" description="Polar residues" evidence="1">
    <location>
        <begin position="675"/>
        <end position="716"/>
    </location>
</feature>
<feature type="compositionally biased region" description="Polar residues" evidence="1">
    <location>
        <begin position="263"/>
        <end position="281"/>
    </location>
</feature>
<dbReference type="EMBL" id="LVYI01000011">
    <property type="protein sequence ID" value="OAP55480.1"/>
    <property type="molecule type" value="Genomic_DNA"/>
</dbReference>
<feature type="compositionally biased region" description="Polar residues" evidence="1">
    <location>
        <begin position="39"/>
        <end position="54"/>
    </location>
</feature>
<dbReference type="GeneID" id="30014621"/>
<evidence type="ECO:0000256" key="1">
    <source>
        <dbReference type="SAM" id="MobiDB-lite"/>
    </source>
</evidence>
<organism evidence="2 3">
    <name type="scientific">Fonsecaea erecta</name>
    <dbReference type="NCBI Taxonomy" id="1367422"/>
    <lineage>
        <taxon>Eukaryota</taxon>
        <taxon>Fungi</taxon>
        <taxon>Dikarya</taxon>
        <taxon>Ascomycota</taxon>
        <taxon>Pezizomycotina</taxon>
        <taxon>Eurotiomycetes</taxon>
        <taxon>Chaetothyriomycetidae</taxon>
        <taxon>Chaetothyriales</taxon>
        <taxon>Herpotrichiellaceae</taxon>
        <taxon>Fonsecaea</taxon>
    </lineage>
</organism>
<dbReference type="AlphaFoldDB" id="A0A178Z6S6"/>
<feature type="compositionally biased region" description="Polar residues" evidence="1">
    <location>
        <begin position="736"/>
        <end position="747"/>
    </location>
</feature>
<evidence type="ECO:0000313" key="3">
    <source>
        <dbReference type="Proteomes" id="UP000078343"/>
    </source>
</evidence>
<proteinExistence type="predicted"/>
<dbReference type="RefSeq" id="XP_018688847.1">
    <property type="nucleotide sequence ID" value="XM_018841959.1"/>
</dbReference>
<feature type="region of interest" description="Disordered" evidence="1">
    <location>
        <begin position="460"/>
        <end position="489"/>
    </location>
</feature>
<reference evidence="2 3" key="1">
    <citation type="submission" date="2016-04" db="EMBL/GenBank/DDBJ databases">
        <title>Draft genome of Fonsecaea erecta CBS 125763.</title>
        <authorList>
            <person name="Weiss V.A."/>
            <person name="Vicente V.A."/>
            <person name="Raittz R.T."/>
            <person name="Moreno L.F."/>
            <person name="De Souza E.M."/>
            <person name="Pedrosa F.O."/>
            <person name="Steffens M.B."/>
            <person name="Faoro H."/>
            <person name="Tadra-Sfeir M.Z."/>
            <person name="Najafzadeh M.J."/>
            <person name="Felipe M.S."/>
            <person name="Teixeira M."/>
            <person name="Sun J."/>
            <person name="Xi L."/>
            <person name="Gomes R."/>
            <person name="De Azevedo C.M."/>
            <person name="Salgado C.G."/>
            <person name="Da Silva M.B."/>
            <person name="Nascimento M.F."/>
            <person name="Queiroz-Telles F."/>
            <person name="Attili D.S."/>
            <person name="Gorbushina A."/>
        </authorList>
    </citation>
    <scope>NUCLEOTIDE SEQUENCE [LARGE SCALE GENOMIC DNA]</scope>
    <source>
        <strain evidence="2 3">CBS 125763</strain>
    </source>
</reference>
<keyword evidence="3" id="KW-1185">Reference proteome</keyword>
<dbReference type="Proteomes" id="UP000078343">
    <property type="component" value="Unassembled WGS sequence"/>
</dbReference>
<protein>
    <submittedName>
        <fullName evidence="2">Uncharacterized protein</fullName>
    </submittedName>
</protein>
<feature type="region of interest" description="Disordered" evidence="1">
    <location>
        <begin position="341"/>
        <end position="407"/>
    </location>
</feature>
<feature type="region of interest" description="Disordered" evidence="1">
    <location>
        <begin position="561"/>
        <end position="747"/>
    </location>
</feature>
<gene>
    <name evidence="2" type="ORF">AYL99_10453</name>
</gene>
<accession>A0A178Z6S6</accession>
<feature type="compositionally biased region" description="Low complexity" evidence="1">
    <location>
        <begin position="375"/>
        <end position="385"/>
    </location>
</feature>
<sequence length="927" mass="99414">MERRDLDNSDEFNFDHPLPISSSTSLNSTVYINATSLDTGTGSAGHASNNWSQHLTDKTDPFVSGDPSLYRPSSEIDIDGANIVANGAVGDILGSTVPDTDPHRDSLFDQMEDEQLAQLLQAYIERGPSPTQGTDEDWSNMDTTLNSVDQPIDNAVTGVSCVSGVAADAPDIANTPKTNVSAAPPTWSGTDTACTPRTYVAAVLSSSPATPGSASCQLMEAMSRSPIEIPRTSHFVNFQSASPAPKKKARSGKKRSVDHGPTSAETSSQSSPVRQKTSAQQVLGSPFKMPHLPASTPAKQIPSAHASMGTLYSPSPASSRVLSMDNISPWMTALPGYTPVTNNQMQGMADPRSRTMSSSDKSPPDHAGFTSELLSSSGSNSNGGSFLDRDLPSAEQRSAKRARKEPIPAQAVFANAAHEAQMHRQVYFQQVSQARGRGQGHLSLAHHFNHLVDSDFKWLERDRTDPEPPPSEVARTTGFEFPTTLPTGTMASVNKEEQDEQDGEEDDVVFVGQKRKAIHMSRDDRDHNNIIQNPYALAGLGISQPAPQYLGMFIPHTQAQTMSQHGMSVPPQPQFPGNGQTCGKFPGQGQQQAQMHARAHSQGQFTQPMAHSRGLSWQNQSQQQPQGRLVSQHRSVDGQQQHVRSSSSVSKARAPGTPTPSSRHRSTHSKAGQKVVSNSSRSSGTPRKHVQTPSGRSCRTPNHKPSPSLSLSQIPKQTPPNATPAGQRIHLPTPQQPTSTGSCPNTISETLAETNRRTENELRALGADVVDYDPNMSWDDAGVAGGASFETLFGGIGLMTPAEQTFSEMMGLHMSMPAPVDQHLPQNGSGNIVGLGNTLLNTELKTTVSTSGDDAGLFETYLSDSYNHSNHNAKNTPDITESNGVAMADVVCETGAAVPATADLDFESDWTKGFDEDKDFDPMDFGF</sequence>